<keyword evidence="6" id="KW-1015">Disulfide bond</keyword>
<dbReference type="PANTHER" id="PTHR14903">
    <property type="entry name" value="SCLEROSTIN-RELATED"/>
    <property type="match status" value="1"/>
</dbReference>
<dbReference type="InterPro" id="IPR008835">
    <property type="entry name" value="Sclerostin/SOSTDC1"/>
</dbReference>
<dbReference type="InParanoid" id="A0A6L2PGF4"/>
<comment type="caution">
    <text evidence="9">The sequence shown here is derived from an EMBL/GenBank/DDBJ whole genome shotgun (WGS) entry which is preliminary data.</text>
</comment>
<evidence type="ECO:0000256" key="1">
    <source>
        <dbReference type="ARBA" id="ARBA00004613"/>
    </source>
</evidence>
<dbReference type="GO" id="GO:0030514">
    <property type="term" value="P:negative regulation of BMP signaling pathway"/>
    <property type="evidence" value="ECO:0007669"/>
    <property type="project" value="TreeGrafter"/>
</dbReference>
<dbReference type="Gene3D" id="2.10.90.10">
    <property type="entry name" value="Cystine-knot cytokines"/>
    <property type="match status" value="2"/>
</dbReference>
<name>A0A6L2PGF4_COPFO</name>
<dbReference type="GO" id="GO:0016055">
    <property type="term" value="P:Wnt signaling pathway"/>
    <property type="evidence" value="ECO:0007669"/>
    <property type="project" value="UniProtKB-KW"/>
</dbReference>
<dbReference type="Proteomes" id="UP000502823">
    <property type="component" value="Unassembled WGS sequence"/>
</dbReference>
<organism evidence="9 10">
    <name type="scientific">Coptotermes formosanus</name>
    <name type="common">Formosan subterranean termite</name>
    <dbReference type="NCBI Taxonomy" id="36987"/>
    <lineage>
        <taxon>Eukaryota</taxon>
        <taxon>Metazoa</taxon>
        <taxon>Ecdysozoa</taxon>
        <taxon>Arthropoda</taxon>
        <taxon>Hexapoda</taxon>
        <taxon>Insecta</taxon>
        <taxon>Pterygota</taxon>
        <taxon>Neoptera</taxon>
        <taxon>Polyneoptera</taxon>
        <taxon>Dictyoptera</taxon>
        <taxon>Blattodea</taxon>
        <taxon>Blattoidea</taxon>
        <taxon>Termitoidae</taxon>
        <taxon>Rhinotermitidae</taxon>
        <taxon>Coptotermes</taxon>
    </lineage>
</organism>
<dbReference type="EMBL" id="BLKM01004528">
    <property type="protein sequence ID" value="GFG31633.1"/>
    <property type="molecule type" value="Genomic_DNA"/>
</dbReference>
<dbReference type="OrthoDB" id="6624188at2759"/>
<proteinExistence type="inferred from homology"/>
<protein>
    <recommendedName>
        <fullName evidence="11">CTCK domain-containing protein</fullName>
    </recommendedName>
</protein>
<dbReference type="GO" id="GO:0005615">
    <property type="term" value="C:extracellular space"/>
    <property type="evidence" value="ECO:0007669"/>
    <property type="project" value="InterPro"/>
</dbReference>
<evidence type="ECO:0000256" key="2">
    <source>
        <dbReference type="ARBA" id="ARBA00007850"/>
    </source>
</evidence>
<keyword evidence="3" id="KW-0964">Secreted</keyword>
<dbReference type="AlphaFoldDB" id="A0A6L2PGF4"/>
<evidence type="ECO:0000256" key="3">
    <source>
        <dbReference type="ARBA" id="ARBA00022525"/>
    </source>
</evidence>
<sequence length="149" mass="17233">MELGCHELRSKRFISDGLCTTSKPIKEVVCADWCIMPPGQIPGQQSPNFMSKIDWREWATRQKPKKSGSVTPSPFLASNNTVSTSLPQKWRCVEGTTKKRRVALICKDGSRRMYRVKVVKRCKCTKKYAKQQEKKKRTRRLDRSDKRNA</sequence>
<dbReference type="GO" id="GO:0036122">
    <property type="term" value="F:BMP binding"/>
    <property type="evidence" value="ECO:0007669"/>
    <property type="project" value="TreeGrafter"/>
</dbReference>
<keyword evidence="4" id="KW-0879">Wnt signaling pathway</keyword>
<feature type="compositionally biased region" description="Polar residues" evidence="8">
    <location>
        <begin position="68"/>
        <end position="81"/>
    </location>
</feature>
<comment type="similarity">
    <text evidence="2">Belongs to the sclerostin family.</text>
</comment>
<evidence type="ECO:0000256" key="4">
    <source>
        <dbReference type="ARBA" id="ARBA00022687"/>
    </source>
</evidence>
<keyword evidence="7" id="KW-0325">Glycoprotein</keyword>
<evidence type="ECO:0008006" key="11">
    <source>
        <dbReference type="Google" id="ProtNLM"/>
    </source>
</evidence>
<keyword evidence="5" id="KW-0732">Signal</keyword>
<evidence type="ECO:0000256" key="7">
    <source>
        <dbReference type="ARBA" id="ARBA00023180"/>
    </source>
</evidence>
<reference evidence="10" key="1">
    <citation type="submission" date="2020-01" db="EMBL/GenBank/DDBJ databases">
        <title>Draft genome sequence of the Termite Coptotermes fromosanus.</title>
        <authorList>
            <person name="Itakura S."/>
            <person name="Yosikawa Y."/>
            <person name="Umezawa K."/>
        </authorList>
    </citation>
    <scope>NUCLEOTIDE SEQUENCE [LARGE SCALE GENOMIC DNA]</scope>
</reference>
<dbReference type="Pfam" id="PF05463">
    <property type="entry name" value="Sclerostin"/>
    <property type="match status" value="2"/>
</dbReference>
<keyword evidence="10" id="KW-1185">Reference proteome</keyword>
<feature type="region of interest" description="Disordered" evidence="8">
    <location>
        <begin position="128"/>
        <end position="149"/>
    </location>
</feature>
<dbReference type="GO" id="GO:0030178">
    <property type="term" value="P:negative regulation of Wnt signaling pathway"/>
    <property type="evidence" value="ECO:0007669"/>
    <property type="project" value="TreeGrafter"/>
</dbReference>
<gene>
    <name evidence="9" type="ORF">Cfor_12536</name>
</gene>
<evidence type="ECO:0000256" key="8">
    <source>
        <dbReference type="SAM" id="MobiDB-lite"/>
    </source>
</evidence>
<evidence type="ECO:0000256" key="6">
    <source>
        <dbReference type="ARBA" id="ARBA00023157"/>
    </source>
</evidence>
<feature type="region of interest" description="Disordered" evidence="8">
    <location>
        <begin position="60"/>
        <end position="81"/>
    </location>
</feature>
<feature type="compositionally biased region" description="Basic residues" evidence="8">
    <location>
        <begin position="128"/>
        <end position="140"/>
    </location>
</feature>
<comment type="subcellular location">
    <subcellularLocation>
        <location evidence="1">Secreted</location>
    </subcellularLocation>
</comment>
<evidence type="ECO:0000313" key="9">
    <source>
        <dbReference type="EMBL" id="GFG31633.1"/>
    </source>
</evidence>
<dbReference type="PANTHER" id="PTHR14903:SF6">
    <property type="entry name" value="CTCK DOMAIN-CONTAINING PROTEIN"/>
    <property type="match status" value="1"/>
</dbReference>
<evidence type="ECO:0000313" key="10">
    <source>
        <dbReference type="Proteomes" id="UP000502823"/>
    </source>
</evidence>
<accession>A0A6L2PGF4</accession>
<dbReference type="InterPro" id="IPR029034">
    <property type="entry name" value="Cystine-knot_cytokine"/>
</dbReference>
<evidence type="ECO:0000256" key="5">
    <source>
        <dbReference type="ARBA" id="ARBA00022729"/>
    </source>
</evidence>